<evidence type="ECO:0000313" key="1">
    <source>
        <dbReference type="EMBL" id="SFF74482.1"/>
    </source>
</evidence>
<dbReference type="Proteomes" id="UP000199323">
    <property type="component" value="Unassembled WGS sequence"/>
</dbReference>
<dbReference type="AlphaFoldDB" id="A0A1I2L557"/>
<dbReference type="RefSeq" id="WP_245796573.1">
    <property type="nucleotide sequence ID" value="NZ_FONG01000027.1"/>
</dbReference>
<dbReference type="InterPro" id="IPR014729">
    <property type="entry name" value="Rossmann-like_a/b/a_fold"/>
</dbReference>
<gene>
    <name evidence="1" type="ORF">SAMN05216251_1272</name>
</gene>
<organism evidence="1 2">
    <name type="scientific">Actinacidiphila alni</name>
    <dbReference type="NCBI Taxonomy" id="380248"/>
    <lineage>
        <taxon>Bacteria</taxon>
        <taxon>Bacillati</taxon>
        <taxon>Actinomycetota</taxon>
        <taxon>Actinomycetes</taxon>
        <taxon>Kitasatosporales</taxon>
        <taxon>Streptomycetaceae</taxon>
        <taxon>Actinacidiphila</taxon>
    </lineage>
</organism>
<sequence length="315" mass="34792">MNIGEPAHLNLRNIPSVPWPASHGTASRGVAEMGAANVSPSVAGEDCGIRAISFGGGQQSTALLVLAAQGRINFRTFLFANVGDDSESPATLRYVEEYSKPFAFDHGLELTELRRIMRLTGLERTLLQRLEMPESRSIEIPVRMGNGAPGNRACTDQWKIRVVARETARRGATQEHPALIGMGISLDEIHRAKDTNPIPHQRKAYPLLDLGLRRTDCQRIILDAGLPLPPKSACWFCPMKRAEDWQNLRREKPALFARACALESTLNDRRDALGLDHIYLTRYARPLAEAIPDGVDLLPIFDEADGSCDSGWCMT</sequence>
<protein>
    <recommendedName>
        <fullName evidence="3">Phosphoadenosine phosphosulfate reductase</fullName>
    </recommendedName>
</protein>
<evidence type="ECO:0008006" key="3">
    <source>
        <dbReference type="Google" id="ProtNLM"/>
    </source>
</evidence>
<keyword evidence="2" id="KW-1185">Reference proteome</keyword>
<reference evidence="1 2" key="1">
    <citation type="submission" date="2016-10" db="EMBL/GenBank/DDBJ databases">
        <authorList>
            <person name="de Groot N.N."/>
        </authorList>
    </citation>
    <scope>NUCLEOTIDE SEQUENCE [LARGE SCALE GENOMIC DNA]</scope>
    <source>
        <strain evidence="1 2">CGMCC 4.3510</strain>
    </source>
</reference>
<name>A0A1I2L557_9ACTN</name>
<proteinExistence type="predicted"/>
<dbReference type="EMBL" id="FONG01000027">
    <property type="protein sequence ID" value="SFF74482.1"/>
    <property type="molecule type" value="Genomic_DNA"/>
</dbReference>
<evidence type="ECO:0000313" key="2">
    <source>
        <dbReference type="Proteomes" id="UP000199323"/>
    </source>
</evidence>
<dbReference type="STRING" id="380248.SAMN05216251_1272"/>
<accession>A0A1I2L557</accession>
<dbReference type="SUPFAM" id="SSF52402">
    <property type="entry name" value="Adenine nucleotide alpha hydrolases-like"/>
    <property type="match status" value="1"/>
</dbReference>
<dbReference type="Gene3D" id="3.40.50.620">
    <property type="entry name" value="HUPs"/>
    <property type="match status" value="1"/>
</dbReference>